<reference evidence="2" key="2">
    <citation type="journal article" date="2015" name="Data Brief">
        <title>Shoot transcriptome of the giant reed, Arundo donax.</title>
        <authorList>
            <person name="Barrero R.A."/>
            <person name="Guerrero F.D."/>
            <person name="Moolhuijzen P."/>
            <person name="Goolsby J.A."/>
            <person name="Tidwell J."/>
            <person name="Bellgard S.E."/>
            <person name="Bellgard M.I."/>
        </authorList>
    </citation>
    <scope>NUCLEOTIDE SEQUENCE</scope>
    <source>
        <tissue evidence="2">Shoot tissue taken approximately 20 cm above the soil surface</tissue>
    </source>
</reference>
<reference evidence="2" key="1">
    <citation type="submission" date="2014-09" db="EMBL/GenBank/DDBJ databases">
        <authorList>
            <person name="Magalhaes I.L.F."/>
            <person name="Oliveira U."/>
            <person name="Santos F.R."/>
            <person name="Vidigal T.H.D.A."/>
            <person name="Brescovit A.D."/>
            <person name="Santos A.J."/>
        </authorList>
    </citation>
    <scope>NUCLEOTIDE SEQUENCE</scope>
    <source>
        <tissue evidence="2">Shoot tissue taken approximately 20 cm above the soil surface</tissue>
    </source>
</reference>
<feature type="region of interest" description="Disordered" evidence="1">
    <location>
        <begin position="1"/>
        <end position="56"/>
    </location>
</feature>
<evidence type="ECO:0000313" key="2">
    <source>
        <dbReference type="EMBL" id="JAE23901.1"/>
    </source>
</evidence>
<organism evidence="2">
    <name type="scientific">Arundo donax</name>
    <name type="common">Giant reed</name>
    <name type="synonym">Donax arundinaceus</name>
    <dbReference type="NCBI Taxonomy" id="35708"/>
    <lineage>
        <taxon>Eukaryota</taxon>
        <taxon>Viridiplantae</taxon>
        <taxon>Streptophyta</taxon>
        <taxon>Embryophyta</taxon>
        <taxon>Tracheophyta</taxon>
        <taxon>Spermatophyta</taxon>
        <taxon>Magnoliopsida</taxon>
        <taxon>Liliopsida</taxon>
        <taxon>Poales</taxon>
        <taxon>Poaceae</taxon>
        <taxon>PACMAD clade</taxon>
        <taxon>Arundinoideae</taxon>
        <taxon>Arundineae</taxon>
        <taxon>Arundo</taxon>
    </lineage>
</organism>
<dbReference type="EMBL" id="GBRH01173995">
    <property type="protein sequence ID" value="JAE23901.1"/>
    <property type="molecule type" value="Transcribed_RNA"/>
</dbReference>
<protein>
    <submittedName>
        <fullName evidence="2">Uncharacterized protein</fullName>
    </submittedName>
</protein>
<dbReference type="AlphaFoldDB" id="A0A0A9GMX4"/>
<feature type="compositionally biased region" description="Polar residues" evidence="1">
    <location>
        <begin position="18"/>
        <end position="29"/>
    </location>
</feature>
<proteinExistence type="predicted"/>
<name>A0A0A9GMX4_ARUDO</name>
<sequence>MATTVVKHTNADRHVRRNTLSAKGPTRSSRVMKALSGHAAVARRSTKAKMGWQKTW</sequence>
<evidence type="ECO:0000256" key="1">
    <source>
        <dbReference type="SAM" id="MobiDB-lite"/>
    </source>
</evidence>
<accession>A0A0A9GMX4</accession>